<feature type="coiled-coil region" evidence="1">
    <location>
        <begin position="231"/>
        <end position="258"/>
    </location>
</feature>
<gene>
    <name evidence="3" type="ORF">PPAR1163_LOCUS418</name>
</gene>
<name>A0A7S1TND8_9STRA</name>
<keyword evidence="1" id="KW-0175">Coiled coil</keyword>
<feature type="coiled-coil region" evidence="1">
    <location>
        <begin position="61"/>
        <end position="88"/>
    </location>
</feature>
<organism evidence="3">
    <name type="scientific">Phaeomonas parva</name>
    <dbReference type="NCBI Taxonomy" id="124430"/>
    <lineage>
        <taxon>Eukaryota</taxon>
        <taxon>Sar</taxon>
        <taxon>Stramenopiles</taxon>
        <taxon>Ochrophyta</taxon>
        <taxon>Pinguiophyceae</taxon>
        <taxon>Pinguiochrysidales</taxon>
        <taxon>Pinguiochrysidaceae</taxon>
        <taxon>Phaeomonas</taxon>
    </lineage>
</organism>
<sequence length="351" mass="39835">MSEKTAMKTYPGLTEADLATLTGQLRFSRGNQYMLYKTSDVEQLVREKRERDPAFAEQCIAAEKKREIKDARLDLKRAEDKITEIERRIEDPPLPEDGQQMSRTQAKRHYCLTDEEVKGIPSAGRHGWETADLRRFAEIKFGGHDGFRVRRSEFQTRTSRRELKEAHESVERATQHLIDLGVGLSKKAAAKRAKREAAANASANKRRKTSASYVNQTTTASTASFSGPNAEEDKKAYVQNARLELKRAEEEIAQIKKRITEPPLPPDGQHISKTQARKIFCLTDEELNVITPSATFGYLTSDLRIYAEIKFGGVDGFRLRRSKYQSRASAKELKEARANKERCEKIIVTLG</sequence>
<feature type="region of interest" description="Disordered" evidence="2">
    <location>
        <begin position="193"/>
        <end position="231"/>
    </location>
</feature>
<reference evidence="3" key="1">
    <citation type="submission" date="2021-01" db="EMBL/GenBank/DDBJ databases">
        <authorList>
            <person name="Corre E."/>
            <person name="Pelletier E."/>
            <person name="Niang G."/>
            <person name="Scheremetjew M."/>
            <person name="Finn R."/>
            <person name="Kale V."/>
            <person name="Holt S."/>
            <person name="Cochrane G."/>
            <person name="Meng A."/>
            <person name="Brown T."/>
            <person name="Cohen L."/>
        </authorList>
    </citation>
    <scope>NUCLEOTIDE SEQUENCE</scope>
    <source>
        <strain evidence="3">CCMP2877</strain>
    </source>
</reference>
<dbReference type="AlphaFoldDB" id="A0A7S1TND8"/>
<protein>
    <submittedName>
        <fullName evidence="3">Uncharacterized protein</fullName>
    </submittedName>
</protein>
<accession>A0A7S1TND8</accession>
<evidence type="ECO:0000256" key="1">
    <source>
        <dbReference type="SAM" id="Coils"/>
    </source>
</evidence>
<proteinExistence type="predicted"/>
<evidence type="ECO:0000313" key="3">
    <source>
        <dbReference type="EMBL" id="CAD9242076.1"/>
    </source>
</evidence>
<dbReference type="EMBL" id="HBGJ01000578">
    <property type="protein sequence ID" value="CAD9242076.1"/>
    <property type="molecule type" value="Transcribed_RNA"/>
</dbReference>
<feature type="compositionally biased region" description="Polar residues" evidence="2">
    <location>
        <begin position="210"/>
        <end position="227"/>
    </location>
</feature>
<evidence type="ECO:0000256" key="2">
    <source>
        <dbReference type="SAM" id="MobiDB-lite"/>
    </source>
</evidence>